<keyword evidence="1" id="KW-1133">Transmembrane helix</keyword>
<feature type="transmembrane region" description="Helical" evidence="1">
    <location>
        <begin position="81"/>
        <end position="101"/>
    </location>
</feature>
<keyword evidence="3" id="KW-1185">Reference proteome</keyword>
<comment type="caution">
    <text evidence="2">The sequence shown here is derived from an EMBL/GenBank/DDBJ whole genome shotgun (WGS) entry which is preliminary data.</text>
</comment>
<sequence>MHPLRVKPERLVTESDTSDNKWIIFRDAWSRYKQIIQLTDPTKTRNELRSACNSSVNEMLFNFVGPNALNNATEEQLPESVACILSLSLSLSIYLSIYLSLSLRTKLCPARSQNLIGPGYLFLLIFSLYLSLLISLSLSLSLSLSNSIVQTNRKVLKTIKEDNSTKLYTMKGSVFIFVQFKLNLLFVPVDNCHFGGHCPAGLLWHQQVTKCCQPITHCEAGHQVKPCMKSGEQDYCESCPKGQTNSFNTSSFDMKACKPDTCSSDTTPDKNGKCVCNLLKGYTGNDSRFCLNEGKHCLEGTELQLSGDCKPCAFQYYKDWEGYGFCKKQINCNDLHLEYKVRGNSKTAAICKKQQANYFDEQKQRNQSNTFGFQYLSINITESPVLQTITEHTLKSVHIKKDLFPKENLSTRDLQIILVILVYLITIKKPTSKQVKPSATLKTSISEFGWRNNRNHRPLPILPRQRTYSAPEADQYIPMNASSHSSCSKTNTHENIMAFKQQDIKGDWMCHGEDPYNISSPQNESTYVKIEPLSLNC</sequence>
<reference evidence="2" key="1">
    <citation type="submission" date="2021-01" db="EMBL/GenBank/DDBJ databases">
        <authorList>
            <person name="Li R."/>
            <person name="Bekaert M."/>
        </authorList>
    </citation>
    <scope>NUCLEOTIDE SEQUENCE</scope>
    <source>
        <strain evidence="2">Farmed</strain>
    </source>
</reference>
<name>A0A812CEJ6_ACAPH</name>
<protein>
    <submittedName>
        <fullName evidence="2">Uncharacterized protein</fullName>
    </submittedName>
</protein>
<gene>
    <name evidence="2" type="ORF">SPHA_33787</name>
</gene>
<feature type="transmembrane region" description="Helical" evidence="1">
    <location>
        <begin position="121"/>
        <end position="144"/>
    </location>
</feature>
<accession>A0A812CEJ6</accession>
<proteinExistence type="predicted"/>
<organism evidence="2 3">
    <name type="scientific">Acanthosepion pharaonis</name>
    <name type="common">Pharaoh cuttlefish</name>
    <name type="synonym">Sepia pharaonis</name>
    <dbReference type="NCBI Taxonomy" id="158019"/>
    <lineage>
        <taxon>Eukaryota</taxon>
        <taxon>Metazoa</taxon>
        <taxon>Spiralia</taxon>
        <taxon>Lophotrochozoa</taxon>
        <taxon>Mollusca</taxon>
        <taxon>Cephalopoda</taxon>
        <taxon>Coleoidea</taxon>
        <taxon>Decapodiformes</taxon>
        <taxon>Sepiida</taxon>
        <taxon>Sepiina</taxon>
        <taxon>Sepiidae</taxon>
        <taxon>Acanthosepion</taxon>
    </lineage>
</organism>
<dbReference type="AlphaFoldDB" id="A0A812CEJ6"/>
<dbReference type="EMBL" id="CAHIKZ030001423">
    <property type="protein sequence ID" value="CAE1263627.1"/>
    <property type="molecule type" value="Genomic_DNA"/>
</dbReference>
<evidence type="ECO:0000313" key="3">
    <source>
        <dbReference type="Proteomes" id="UP000597762"/>
    </source>
</evidence>
<keyword evidence="1" id="KW-0812">Transmembrane</keyword>
<evidence type="ECO:0000313" key="2">
    <source>
        <dbReference type="EMBL" id="CAE1263627.1"/>
    </source>
</evidence>
<evidence type="ECO:0000256" key="1">
    <source>
        <dbReference type="SAM" id="Phobius"/>
    </source>
</evidence>
<keyword evidence="1" id="KW-0472">Membrane</keyword>
<dbReference type="Proteomes" id="UP000597762">
    <property type="component" value="Unassembled WGS sequence"/>
</dbReference>